<protein>
    <submittedName>
        <fullName evidence="2">Uncharacterized protein</fullName>
    </submittedName>
</protein>
<gene>
    <name evidence="2" type="ORF">NLI96_g2357</name>
</gene>
<reference evidence="2" key="1">
    <citation type="submission" date="2022-07" db="EMBL/GenBank/DDBJ databases">
        <title>Genome Sequence of Physisporinus lineatus.</title>
        <authorList>
            <person name="Buettner E."/>
        </authorList>
    </citation>
    <scope>NUCLEOTIDE SEQUENCE</scope>
    <source>
        <strain evidence="2">VT162</strain>
    </source>
</reference>
<dbReference type="EMBL" id="JANAWD010000052">
    <property type="protein sequence ID" value="KAJ3489130.1"/>
    <property type="molecule type" value="Genomic_DNA"/>
</dbReference>
<sequence length="205" mass="22925">MHKSTALAVLALAAVAAPSLAAPVQDYDIFARDDNEIFARDFDELYARDEDLVAREPRRKIRMHHIQAGVDLGNGLINAAQGLKQVITGHQRRELEDLVARTLEELEARDATGAHTDQSGAFSFGKILKGAAKIFFRDEDGALMARSPEPLVQLPGHGYMNRGPFSRPNRYIAARSPEPFRFLQNRPPPFYKMPSRMARSIDELD</sequence>
<keyword evidence="1" id="KW-0732">Signal</keyword>
<name>A0AAD5YLZ5_9APHY</name>
<keyword evidence="3" id="KW-1185">Reference proteome</keyword>
<evidence type="ECO:0000313" key="2">
    <source>
        <dbReference type="EMBL" id="KAJ3489130.1"/>
    </source>
</evidence>
<organism evidence="2 3">
    <name type="scientific">Meripilus lineatus</name>
    <dbReference type="NCBI Taxonomy" id="2056292"/>
    <lineage>
        <taxon>Eukaryota</taxon>
        <taxon>Fungi</taxon>
        <taxon>Dikarya</taxon>
        <taxon>Basidiomycota</taxon>
        <taxon>Agaricomycotina</taxon>
        <taxon>Agaricomycetes</taxon>
        <taxon>Polyporales</taxon>
        <taxon>Meripilaceae</taxon>
        <taxon>Meripilus</taxon>
    </lineage>
</organism>
<feature type="signal peptide" evidence="1">
    <location>
        <begin position="1"/>
        <end position="21"/>
    </location>
</feature>
<dbReference type="Proteomes" id="UP001212997">
    <property type="component" value="Unassembled WGS sequence"/>
</dbReference>
<evidence type="ECO:0000313" key="3">
    <source>
        <dbReference type="Proteomes" id="UP001212997"/>
    </source>
</evidence>
<accession>A0AAD5YLZ5</accession>
<evidence type="ECO:0000256" key="1">
    <source>
        <dbReference type="SAM" id="SignalP"/>
    </source>
</evidence>
<comment type="caution">
    <text evidence="2">The sequence shown here is derived from an EMBL/GenBank/DDBJ whole genome shotgun (WGS) entry which is preliminary data.</text>
</comment>
<feature type="chain" id="PRO_5042255595" evidence="1">
    <location>
        <begin position="22"/>
        <end position="205"/>
    </location>
</feature>
<dbReference type="AlphaFoldDB" id="A0AAD5YLZ5"/>
<proteinExistence type="predicted"/>